<feature type="compositionally biased region" description="Basic residues" evidence="1">
    <location>
        <begin position="283"/>
        <end position="294"/>
    </location>
</feature>
<proteinExistence type="predicted"/>
<reference evidence="3" key="1">
    <citation type="submission" date="2023-06" db="EMBL/GenBank/DDBJ databases">
        <title>Genome-scale phylogeny and comparative genomics of the fungal order Sordariales.</title>
        <authorList>
            <consortium name="Lawrence Berkeley National Laboratory"/>
            <person name="Hensen N."/>
            <person name="Bonometti L."/>
            <person name="Westerberg I."/>
            <person name="Brannstrom I.O."/>
            <person name="Guillou S."/>
            <person name="Cros-Aarteil S."/>
            <person name="Calhoun S."/>
            <person name="Haridas S."/>
            <person name="Kuo A."/>
            <person name="Mondo S."/>
            <person name="Pangilinan J."/>
            <person name="Riley R."/>
            <person name="LaButti K."/>
            <person name="Andreopoulos B."/>
            <person name="Lipzen A."/>
            <person name="Chen C."/>
            <person name="Yanf M."/>
            <person name="Daum C."/>
            <person name="Ng V."/>
            <person name="Clum A."/>
            <person name="Steindorff A."/>
            <person name="Ohm R."/>
            <person name="Martin F."/>
            <person name="Silar P."/>
            <person name="Natvig D."/>
            <person name="Lalanne C."/>
            <person name="Gautier V."/>
            <person name="Ament-velasquez S.L."/>
            <person name="Kruys A."/>
            <person name="Hutchinson M.I."/>
            <person name="Powell A.J."/>
            <person name="Barry K."/>
            <person name="Miller A.N."/>
            <person name="Grigoriev I.V."/>
            <person name="Debuchy R."/>
            <person name="Gladieux P."/>
            <person name="Thoren M.H."/>
            <person name="Johannesson H."/>
        </authorList>
    </citation>
    <scope>NUCLEOTIDE SEQUENCE</scope>
    <source>
        <strain evidence="3">SMH3391-2</strain>
    </source>
</reference>
<name>A0AA39WHV1_9PEZI</name>
<evidence type="ECO:0000256" key="2">
    <source>
        <dbReference type="SAM" id="Phobius"/>
    </source>
</evidence>
<feature type="compositionally biased region" description="Basic and acidic residues" evidence="1">
    <location>
        <begin position="269"/>
        <end position="282"/>
    </location>
</feature>
<dbReference type="Proteomes" id="UP001174934">
    <property type="component" value="Unassembled WGS sequence"/>
</dbReference>
<comment type="caution">
    <text evidence="3">The sequence shown here is derived from an EMBL/GenBank/DDBJ whole genome shotgun (WGS) entry which is preliminary data.</text>
</comment>
<feature type="compositionally biased region" description="Polar residues" evidence="1">
    <location>
        <begin position="55"/>
        <end position="64"/>
    </location>
</feature>
<keyword evidence="2" id="KW-0812">Transmembrane</keyword>
<feature type="transmembrane region" description="Helical" evidence="2">
    <location>
        <begin position="203"/>
        <end position="223"/>
    </location>
</feature>
<feature type="transmembrane region" description="Helical" evidence="2">
    <location>
        <begin position="121"/>
        <end position="139"/>
    </location>
</feature>
<keyword evidence="4" id="KW-1185">Reference proteome</keyword>
<evidence type="ECO:0000313" key="4">
    <source>
        <dbReference type="Proteomes" id="UP001174934"/>
    </source>
</evidence>
<feature type="region of interest" description="Disordered" evidence="1">
    <location>
        <begin position="247"/>
        <end position="294"/>
    </location>
</feature>
<evidence type="ECO:0000256" key="1">
    <source>
        <dbReference type="SAM" id="MobiDB-lite"/>
    </source>
</evidence>
<feature type="region of interest" description="Disordered" evidence="1">
    <location>
        <begin position="159"/>
        <end position="179"/>
    </location>
</feature>
<evidence type="ECO:0000313" key="3">
    <source>
        <dbReference type="EMBL" id="KAK0615657.1"/>
    </source>
</evidence>
<gene>
    <name evidence="3" type="ORF">B0T17DRAFT_350143</name>
</gene>
<protein>
    <submittedName>
        <fullName evidence="3">Uncharacterized protein</fullName>
    </submittedName>
</protein>
<dbReference type="AlphaFoldDB" id="A0AA39WHV1"/>
<sequence>MKKDTAAAANISDMDWLQKSGGGSSSGSGSSSSSISCVRSSGSRSSRISSEPSSAVLNATNKVTPTEEERRSDLIVHLTSSSRSSMLQFEAAQRSGTTAAFNVFVWLWMDLARRWKRRHYYRREVAIILSLLVCAPVIFARELWFNLYLAAHYQVQENEKGGSSSRGGEGGWKGWGKGGRSSKARHSNLWGALWTLCGLALGYPLKPIGACIVLVWNAALFLLQDDLPPEVLLSDGKGGGGELGDMMVYSDLSDGEDDRCGAKKKKDREKKEPPTKKGDGKKGRGHGGKKRRKR</sequence>
<keyword evidence="2" id="KW-0472">Membrane</keyword>
<keyword evidence="2" id="KW-1133">Transmembrane helix</keyword>
<feature type="compositionally biased region" description="Low complexity" evidence="1">
    <location>
        <begin position="27"/>
        <end position="54"/>
    </location>
</feature>
<feature type="region of interest" description="Disordered" evidence="1">
    <location>
        <begin position="1"/>
        <end position="71"/>
    </location>
</feature>
<feature type="compositionally biased region" description="Gly residues" evidence="1">
    <location>
        <begin position="164"/>
        <end position="179"/>
    </location>
</feature>
<accession>A0AA39WHV1</accession>
<dbReference type="EMBL" id="JAULSR010000006">
    <property type="protein sequence ID" value="KAK0615657.1"/>
    <property type="molecule type" value="Genomic_DNA"/>
</dbReference>
<organism evidence="3 4">
    <name type="scientific">Bombardia bombarda</name>
    <dbReference type="NCBI Taxonomy" id="252184"/>
    <lineage>
        <taxon>Eukaryota</taxon>
        <taxon>Fungi</taxon>
        <taxon>Dikarya</taxon>
        <taxon>Ascomycota</taxon>
        <taxon>Pezizomycotina</taxon>
        <taxon>Sordariomycetes</taxon>
        <taxon>Sordariomycetidae</taxon>
        <taxon>Sordariales</taxon>
        <taxon>Lasiosphaeriaceae</taxon>
        <taxon>Bombardia</taxon>
    </lineage>
</organism>